<sequence>MSPTSTNTSPLPPDEKPYALRIAMLGGVPTPGVDIPICAIFILLFTIAAIIHTILFVLDRRRAHRDLFSLLFQSFCIARIAALGTRIAWACHPSNLSITIVANILTAAGFIIIIIANLFFARRVVRDYTLFGDHRKILRRTCRFLVFCVIACLAMLVSAAAESFFKHSLHSLGEMKKIILFAATLLTVIAFLPLPLVGVLVYLPAFRDSDGIARDGPRFEARMQLLVATTLLVTLEAGFRCGVTYDARDVNQPGWFHHKACLYCLVFLLDTVLVFLYALARIDPRVVFQAARKESLGSEVGGNMEQRKRKFIDRVNTEIDVFGSGR</sequence>
<comment type="caution">
    <text evidence="2">The sequence shown here is derived from an EMBL/GenBank/DDBJ whole genome shotgun (WGS) entry which is preliminary data.</text>
</comment>
<evidence type="ECO:0000313" key="2">
    <source>
        <dbReference type="EMBL" id="KAK3367900.1"/>
    </source>
</evidence>
<dbReference type="InterPro" id="IPR021460">
    <property type="entry name" value="DUF3112"/>
</dbReference>
<keyword evidence="1" id="KW-1133">Transmembrane helix</keyword>
<feature type="transmembrane region" description="Helical" evidence="1">
    <location>
        <begin position="257"/>
        <end position="279"/>
    </location>
</feature>
<dbReference type="Proteomes" id="UP001285441">
    <property type="component" value="Unassembled WGS sequence"/>
</dbReference>
<dbReference type="Pfam" id="PF11309">
    <property type="entry name" value="DUF3112"/>
    <property type="match status" value="1"/>
</dbReference>
<keyword evidence="1" id="KW-0812">Transmembrane</keyword>
<feature type="transmembrane region" description="Helical" evidence="1">
    <location>
        <begin position="141"/>
        <end position="161"/>
    </location>
</feature>
<dbReference type="PANTHER" id="PTHR35184:SF1">
    <property type="entry name" value="INTEGRAL MEMBRANE PROTEIN"/>
    <property type="match status" value="1"/>
</dbReference>
<dbReference type="EMBL" id="JAULSW010000011">
    <property type="protein sequence ID" value="KAK3367900.1"/>
    <property type="molecule type" value="Genomic_DNA"/>
</dbReference>
<organism evidence="2 3">
    <name type="scientific">Podospora didyma</name>
    <dbReference type="NCBI Taxonomy" id="330526"/>
    <lineage>
        <taxon>Eukaryota</taxon>
        <taxon>Fungi</taxon>
        <taxon>Dikarya</taxon>
        <taxon>Ascomycota</taxon>
        <taxon>Pezizomycotina</taxon>
        <taxon>Sordariomycetes</taxon>
        <taxon>Sordariomycetidae</taxon>
        <taxon>Sordariales</taxon>
        <taxon>Podosporaceae</taxon>
        <taxon>Podospora</taxon>
    </lineage>
</organism>
<keyword evidence="3" id="KW-1185">Reference proteome</keyword>
<gene>
    <name evidence="2" type="ORF">B0H63DRAFT_489971</name>
</gene>
<proteinExistence type="predicted"/>
<reference evidence="2" key="2">
    <citation type="submission" date="2023-06" db="EMBL/GenBank/DDBJ databases">
        <authorList>
            <consortium name="Lawrence Berkeley National Laboratory"/>
            <person name="Haridas S."/>
            <person name="Hensen N."/>
            <person name="Bonometti L."/>
            <person name="Westerberg I."/>
            <person name="Brannstrom I.O."/>
            <person name="Guillou S."/>
            <person name="Cros-Aarteil S."/>
            <person name="Calhoun S."/>
            <person name="Kuo A."/>
            <person name="Mondo S."/>
            <person name="Pangilinan J."/>
            <person name="Riley R."/>
            <person name="LaButti K."/>
            <person name="Andreopoulos B."/>
            <person name="Lipzen A."/>
            <person name="Chen C."/>
            <person name="Yanf M."/>
            <person name="Daum C."/>
            <person name="Ng V."/>
            <person name="Clum A."/>
            <person name="Steindorff A."/>
            <person name="Ohm R."/>
            <person name="Martin F."/>
            <person name="Silar P."/>
            <person name="Natvig D."/>
            <person name="Lalanne C."/>
            <person name="Gautier V."/>
            <person name="Ament-velasquez S.L."/>
            <person name="Kruys A."/>
            <person name="Hutchinson M.I."/>
            <person name="Powell A.J."/>
            <person name="Barry K."/>
            <person name="Miller A.N."/>
            <person name="Grigoriev I.V."/>
            <person name="Debuchy R."/>
            <person name="Gladieux P."/>
            <person name="Thoren M.H."/>
            <person name="Johannesson H."/>
        </authorList>
    </citation>
    <scope>NUCLEOTIDE SEQUENCE</scope>
    <source>
        <strain evidence="2">CBS 232.78</strain>
    </source>
</reference>
<feature type="transmembrane region" description="Helical" evidence="1">
    <location>
        <begin position="70"/>
        <end position="90"/>
    </location>
</feature>
<accession>A0AAE0K1M1</accession>
<keyword evidence="1" id="KW-0472">Membrane</keyword>
<feature type="transmembrane region" description="Helical" evidence="1">
    <location>
        <begin position="33"/>
        <end position="58"/>
    </location>
</feature>
<feature type="transmembrane region" description="Helical" evidence="1">
    <location>
        <begin position="96"/>
        <end position="120"/>
    </location>
</feature>
<name>A0AAE0K1M1_9PEZI</name>
<feature type="transmembrane region" description="Helical" evidence="1">
    <location>
        <begin position="181"/>
        <end position="204"/>
    </location>
</feature>
<evidence type="ECO:0000313" key="3">
    <source>
        <dbReference type="Proteomes" id="UP001285441"/>
    </source>
</evidence>
<evidence type="ECO:0000256" key="1">
    <source>
        <dbReference type="SAM" id="Phobius"/>
    </source>
</evidence>
<dbReference type="AlphaFoldDB" id="A0AAE0K1M1"/>
<protein>
    <submittedName>
        <fullName evidence="2">Uncharacterized protein</fullName>
    </submittedName>
</protein>
<reference evidence="2" key="1">
    <citation type="journal article" date="2023" name="Mol. Phylogenet. Evol.">
        <title>Genome-scale phylogeny and comparative genomics of the fungal order Sordariales.</title>
        <authorList>
            <person name="Hensen N."/>
            <person name="Bonometti L."/>
            <person name="Westerberg I."/>
            <person name="Brannstrom I.O."/>
            <person name="Guillou S."/>
            <person name="Cros-Aarteil S."/>
            <person name="Calhoun S."/>
            <person name="Haridas S."/>
            <person name="Kuo A."/>
            <person name="Mondo S."/>
            <person name="Pangilinan J."/>
            <person name="Riley R."/>
            <person name="LaButti K."/>
            <person name="Andreopoulos B."/>
            <person name="Lipzen A."/>
            <person name="Chen C."/>
            <person name="Yan M."/>
            <person name="Daum C."/>
            <person name="Ng V."/>
            <person name="Clum A."/>
            <person name="Steindorff A."/>
            <person name="Ohm R.A."/>
            <person name="Martin F."/>
            <person name="Silar P."/>
            <person name="Natvig D.O."/>
            <person name="Lalanne C."/>
            <person name="Gautier V."/>
            <person name="Ament-Velasquez S.L."/>
            <person name="Kruys A."/>
            <person name="Hutchinson M.I."/>
            <person name="Powell A.J."/>
            <person name="Barry K."/>
            <person name="Miller A.N."/>
            <person name="Grigoriev I.V."/>
            <person name="Debuchy R."/>
            <person name="Gladieux P."/>
            <person name="Hiltunen Thoren M."/>
            <person name="Johannesson H."/>
        </authorList>
    </citation>
    <scope>NUCLEOTIDE SEQUENCE</scope>
    <source>
        <strain evidence="2">CBS 232.78</strain>
    </source>
</reference>
<dbReference type="PANTHER" id="PTHR35184">
    <property type="entry name" value="YALI0C10208P"/>
    <property type="match status" value="1"/>
</dbReference>